<dbReference type="EMBL" id="PFPK01000005">
    <property type="protein sequence ID" value="PIZ95704.1"/>
    <property type="molecule type" value="Genomic_DNA"/>
</dbReference>
<sequence length="114" mass="13162">MNAYLIQKPTLRQKKQAVQKWLVSRSFRAILIMLMVVFGVLYLFQTNAVSTKGFDISHLEKQIVELERETRKLDVKIAEYRSINSVQERLSTLNLVATNSVEYLTPVGTEVAFR</sequence>
<protein>
    <recommendedName>
        <fullName evidence="4">Cell division protein FtsL</fullName>
    </recommendedName>
</protein>
<gene>
    <name evidence="2" type="ORF">COX81_00320</name>
</gene>
<name>A0A2M7V9X6_9BACT</name>
<dbReference type="Proteomes" id="UP000228568">
    <property type="component" value="Unassembled WGS sequence"/>
</dbReference>
<evidence type="ECO:0000313" key="3">
    <source>
        <dbReference type="Proteomes" id="UP000228568"/>
    </source>
</evidence>
<evidence type="ECO:0008006" key="4">
    <source>
        <dbReference type="Google" id="ProtNLM"/>
    </source>
</evidence>
<proteinExistence type="predicted"/>
<evidence type="ECO:0000313" key="2">
    <source>
        <dbReference type="EMBL" id="PIZ95704.1"/>
    </source>
</evidence>
<organism evidence="2 3">
    <name type="scientific">Candidatus Magasanikbacteria bacterium CG_4_10_14_0_2_um_filter_37_12</name>
    <dbReference type="NCBI Taxonomy" id="1974637"/>
    <lineage>
        <taxon>Bacteria</taxon>
        <taxon>Candidatus Magasanikiibacteriota</taxon>
    </lineage>
</organism>
<comment type="caution">
    <text evidence="2">The sequence shown here is derived from an EMBL/GenBank/DDBJ whole genome shotgun (WGS) entry which is preliminary data.</text>
</comment>
<accession>A0A2M7V9X6</accession>
<keyword evidence="1" id="KW-1133">Transmembrane helix</keyword>
<feature type="transmembrane region" description="Helical" evidence="1">
    <location>
        <begin position="21"/>
        <end position="44"/>
    </location>
</feature>
<dbReference type="AlphaFoldDB" id="A0A2M7V9X6"/>
<keyword evidence="1" id="KW-0472">Membrane</keyword>
<reference evidence="3" key="1">
    <citation type="submission" date="2017-09" db="EMBL/GenBank/DDBJ databases">
        <title>Depth-based differentiation of microbial function through sediment-hosted aquifers and enrichment of novel symbionts in the deep terrestrial subsurface.</title>
        <authorList>
            <person name="Probst A.J."/>
            <person name="Ladd B."/>
            <person name="Jarett J.K."/>
            <person name="Geller-Mcgrath D.E."/>
            <person name="Sieber C.M.K."/>
            <person name="Emerson J.B."/>
            <person name="Anantharaman K."/>
            <person name="Thomas B.C."/>
            <person name="Malmstrom R."/>
            <person name="Stieglmeier M."/>
            <person name="Klingl A."/>
            <person name="Woyke T."/>
            <person name="Ryan C.M."/>
            <person name="Banfield J.F."/>
        </authorList>
    </citation>
    <scope>NUCLEOTIDE SEQUENCE [LARGE SCALE GENOMIC DNA]</scope>
</reference>
<evidence type="ECO:0000256" key="1">
    <source>
        <dbReference type="SAM" id="Phobius"/>
    </source>
</evidence>
<keyword evidence="1" id="KW-0812">Transmembrane</keyword>